<name>A0A2I2LD16_9FLAO</name>
<reference evidence="2 3" key="1">
    <citation type="submission" date="2017-11" db="EMBL/GenBank/DDBJ databases">
        <authorList>
            <person name="Duchaud E."/>
        </authorList>
    </citation>
    <scope>NUCLEOTIDE SEQUENCE [LARGE SCALE GENOMIC DNA]</scope>
    <source>
        <strain evidence="2 3">TNO010</strain>
    </source>
</reference>
<evidence type="ECO:0008006" key="4">
    <source>
        <dbReference type="Google" id="ProtNLM"/>
    </source>
</evidence>
<gene>
    <name evidence="2" type="ORF">TNO010_110052</name>
</gene>
<accession>A0A2I2LD16</accession>
<keyword evidence="1" id="KW-0812">Transmembrane</keyword>
<dbReference type="RefSeq" id="WP_172504705.1">
    <property type="nucleotide sequence ID" value="NZ_JAFMUH010000001.1"/>
</dbReference>
<dbReference type="GeneID" id="86818262"/>
<keyword evidence="1" id="KW-0472">Membrane</keyword>
<evidence type="ECO:0000313" key="2">
    <source>
        <dbReference type="EMBL" id="SOS58079.1"/>
    </source>
</evidence>
<feature type="transmembrane region" description="Helical" evidence="1">
    <location>
        <begin position="20"/>
        <end position="41"/>
    </location>
</feature>
<dbReference type="AlphaFoldDB" id="A0A2I2LD16"/>
<keyword evidence="1" id="KW-1133">Transmembrane helix</keyword>
<protein>
    <recommendedName>
        <fullName evidence="4">DUF3649 domain-containing protein</fullName>
    </recommendedName>
</protein>
<feature type="transmembrane region" description="Helical" evidence="1">
    <location>
        <begin position="47"/>
        <end position="69"/>
    </location>
</feature>
<dbReference type="Proteomes" id="UP000490060">
    <property type="component" value="Unassembled WGS sequence"/>
</dbReference>
<evidence type="ECO:0000256" key="1">
    <source>
        <dbReference type="SAM" id="Phobius"/>
    </source>
</evidence>
<feature type="transmembrane region" description="Helical" evidence="1">
    <location>
        <begin position="76"/>
        <end position="93"/>
    </location>
</feature>
<evidence type="ECO:0000313" key="3">
    <source>
        <dbReference type="Proteomes" id="UP000490060"/>
    </source>
</evidence>
<proteinExistence type="predicted"/>
<organism evidence="2 3">
    <name type="scientific">Tenacibaculum finnmarkense genomovar ulcerans</name>
    <dbReference type="NCBI Taxonomy" id="2781388"/>
    <lineage>
        <taxon>Bacteria</taxon>
        <taxon>Pseudomonadati</taxon>
        <taxon>Bacteroidota</taxon>
        <taxon>Flavobacteriia</taxon>
        <taxon>Flavobacteriales</taxon>
        <taxon>Flavobacteriaceae</taxon>
        <taxon>Tenacibaculum</taxon>
        <taxon>Tenacibaculum finnmarkense</taxon>
    </lineage>
</organism>
<sequence>MPANTKYLTTSAWQKAIKIISGILGGYIISALLHLALTLFLPYQKELLITSIYTLFIIWVTLIIVPFLFKNAWKVFLIYSLVILVLFSIVYYGKIHYPIV</sequence>
<dbReference type="EMBL" id="OENE01000003">
    <property type="protein sequence ID" value="SOS58079.1"/>
    <property type="molecule type" value="Genomic_DNA"/>
</dbReference>